<gene>
    <name evidence="2" type="ORF">L211DRAFT_799516</name>
</gene>
<dbReference type="InParanoid" id="A0A3N4M2A6"/>
<organism evidence="2 3">
    <name type="scientific">Terfezia boudieri ATCC MYA-4762</name>
    <dbReference type="NCBI Taxonomy" id="1051890"/>
    <lineage>
        <taxon>Eukaryota</taxon>
        <taxon>Fungi</taxon>
        <taxon>Dikarya</taxon>
        <taxon>Ascomycota</taxon>
        <taxon>Pezizomycotina</taxon>
        <taxon>Pezizomycetes</taxon>
        <taxon>Pezizales</taxon>
        <taxon>Pezizaceae</taxon>
        <taxon>Terfezia</taxon>
    </lineage>
</organism>
<evidence type="ECO:0000313" key="2">
    <source>
        <dbReference type="EMBL" id="RPB29306.1"/>
    </source>
</evidence>
<sequence>MIIEGRTFIISGGASGLGLATAHLLTAKGGYVSILDLSKTDQDALFTSFPSISKSSSRVKFFPCDVTFSDSISTAIAGTVGWINQTHASLAGIIACAGISWPAKIIDRDGNPMDMPTAKKVIEVNVFGTLDFIRLALPHLITVPPHGPDGERGVVIMVASSAAFDGQPGQVSYAASKGAIRSATLPMARDLARYGVRVVSIAPSLFDTNMTKGMGGKARESLVRVMEWPRRAGRGEEFAHLVEAVMENTMMNGECIRLDGAVRMPSKM</sequence>
<proteinExistence type="predicted"/>
<dbReference type="PANTHER" id="PTHR43658">
    <property type="entry name" value="SHORT-CHAIN DEHYDROGENASE/REDUCTASE"/>
    <property type="match status" value="1"/>
</dbReference>
<keyword evidence="3" id="KW-1185">Reference proteome</keyword>
<dbReference type="OrthoDB" id="1274115at2759"/>
<dbReference type="SUPFAM" id="SSF51735">
    <property type="entry name" value="NAD(P)-binding Rossmann-fold domains"/>
    <property type="match status" value="1"/>
</dbReference>
<dbReference type="Proteomes" id="UP000267821">
    <property type="component" value="Unassembled WGS sequence"/>
</dbReference>
<dbReference type="AlphaFoldDB" id="A0A3N4M2A6"/>
<dbReference type="PRINTS" id="PR00081">
    <property type="entry name" value="GDHRDH"/>
</dbReference>
<dbReference type="STRING" id="1051890.A0A3N4M2A6"/>
<dbReference type="InterPro" id="IPR002347">
    <property type="entry name" value="SDR_fam"/>
</dbReference>
<accession>A0A3N4M2A6</accession>
<dbReference type="PANTHER" id="PTHR43658:SF8">
    <property type="entry name" value="17-BETA-HYDROXYSTEROID DEHYDROGENASE 14-RELATED"/>
    <property type="match status" value="1"/>
</dbReference>
<keyword evidence="1" id="KW-0560">Oxidoreductase</keyword>
<dbReference type="EMBL" id="ML121527">
    <property type="protein sequence ID" value="RPB29306.1"/>
    <property type="molecule type" value="Genomic_DNA"/>
</dbReference>
<dbReference type="GO" id="GO:0016491">
    <property type="term" value="F:oxidoreductase activity"/>
    <property type="evidence" value="ECO:0007669"/>
    <property type="project" value="UniProtKB-KW"/>
</dbReference>
<evidence type="ECO:0000313" key="3">
    <source>
        <dbReference type="Proteomes" id="UP000267821"/>
    </source>
</evidence>
<protein>
    <submittedName>
        <fullName evidence="2">NAD(P)-binding protein</fullName>
    </submittedName>
</protein>
<evidence type="ECO:0000256" key="1">
    <source>
        <dbReference type="ARBA" id="ARBA00023002"/>
    </source>
</evidence>
<dbReference type="Pfam" id="PF00106">
    <property type="entry name" value="adh_short"/>
    <property type="match status" value="1"/>
</dbReference>
<dbReference type="InterPro" id="IPR036291">
    <property type="entry name" value="NAD(P)-bd_dom_sf"/>
</dbReference>
<dbReference type="Gene3D" id="3.40.50.720">
    <property type="entry name" value="NAD(P)-binding Rossmann-like Domain"/>
    <property type="match status" value="1"/>
</dbReference>
<reference evidence="2 3" key="1">
    <citation type="journal article" date="2018" name="Nat. Ecol. Evol.">
        <title>Pezizomycetes genomes reveal the molecular basis of ectomycorrhizal truffle lifestyle.</title>
        <authorList>
            <person name="Murat C."/>
            <person name="Payen T."/>
            <person name="Noel B."/>
            <person name="Kuo A."/>
            <person name="Morin E."/>
            <person name="Chen J."/>
            <person name="Kohler A."/>
            <person name="Krizsan K."/>
            <person name="Balestrini R."/>
            <person name="Da Silva C."/>
            <person name="Montanini B."/>
            <person name="Hainaut M."/>
            <person name="Levati E."/>
            <person name="Barry K.W."/>
            <person name="Belfiori B."/>
            <person name="Cichocki N."/>
            <person name="Clum A."/>
            <person name="Dockter R.B."/>
            <person name="Fauchery L."/>
            <person name="Guy J."/>
            <person name="Iotti M."/>
            <person name="Le Tacon F."/>
            <person name="Lindquist E.A."/>
            <person name="Lipzen A."/>
            <person name="Malagnac F."/>
            <person name="Mello A."/>
            <person name="Molinier V."/>
            <person name="Miyauchi S."/>
            <person name="Poulain J."/>
            <person name="Riccioni C."/>
            <person name="Rubini A."/>
            <person name="Sitrit Y."/>
            <person name="Splivallo R."/>
            <person name="Traeger S."/>
            <person name="Wang M."/>
            <person name="Zifcakova L."/>
            <person name="Wipf D."/>
            <person name="Zambonelli A."/>
            <person name="Paolocci F."/>
            <person name="Nowrousian M."/>
            <person name="Ottonello S."/>
            <person name="Baldrian P."/>
            <person name="Spatafora J.W."/>
            <person name="Henrissat B."/>
            <person name="Nagy L.G."/>
            <person name="Aury J.M."/>
            <person name="Wincker P."/>
            <person name="Grigoriev I.V."/>
            <person name="Bonfante P."/>
            <person name="Martin F.M."/>
        </authorList>
    </citation>
    <scope>NUCLEOTIDE SEQUENCE [LARGE SCALE GENOMIC DNA]</scope>
    <source>
        <strain evidence="2 3">ATCC MYA-4762</strain>
    </source>
</reference>
<name>A0A3N4M2A6_9PEZI</name>